<keyword evidence="2" id="KW-1133">Transmembrane helix</keyword>
<keyword evidence="2" id="KW-0472">Membrane</keyword>
<dbReference type="AlphaFoldDB" id="A0A1Y2CWX9"/>
<feature type="transmembrane region" description="Helical" evidence="2">
    <location>
        <begin position="249"/>
        <end position="271"/>
    </location>
</feature>
<feature type="transmembrane region" description="Helical" evidence="2">
    <location>
        <begin position="166"/>
        <end position="186"/>
    </location>
</feature>
<evidence type="ECO:0000313" key="3">
    <source>
        <dbReference type="EMBL" id="ORY51529.1"/>
    </source>
</evidence>
<dbReference type="OrthoDB" id="439917at2759"/>
<keyword evidence="4" id="KW-1185">Reference proteome</keyword>
<gene>
    <name evidence="3" type="ORF">BCR33DRAFT_457818</name>
</gene>
<organism evidence="3 4">
    <name type="scientific">Rhizoclosmatium globosum</name>
    <dbReference type="NCBI Taxonomy" id="329046"/>
    <lineage>
        <taxon>Eukaryota</taxon>
        <taxon>Fungi</taxon>
        <taxon>Fungi incertae sedis</taxon>
        <taxon>Chytridiomycota</taxon>
        <taxon>Chytridiomycota incertae sedis</taxon>
        <taxon>Chytridiomycetes</taxon>
        <taxon>Chytridiales</taxon>
        <taxon>Chytriomycetaceae</taxon>
        <taxon>Rhizoclosmatium</taxon>
    </lineage>
</organism>
<dbReference type="Proteomes" id="UP000193642">
    <property type="component" value="Unassembled WGS sequence"/>
</dbReference>
<evidence type="ECO:0000256" key="2">
    <source>
        <dbReference type="SAM" id="Phobius"/>
    </source>
</evidence>
<name>A0A1Y2CWX9_9FUNG</name>
<feature type="transmembrane region" description="Helical" evidence="2">
    <location>
        <begin position="217"/>
        <end position="237"/>
    </location>
</feature>
<accession>A0A1Y2CWX9</accession>
<feature type="region of interest" description="Disordered" evidence="1">
    <location>
        <begin position="299"/>
        <end position="323"/>
    </location>
</feature>
<evidence type="ECO:0000256" key="1">
    <source>
        <dbReference type="SAM" id="MobiDB-lite"/>
    </source>
</evidence>
<reference evidence="3 4" key="1">
    <citation type="submission" date="2016-07" db="EMBL/GenBank/DDBJ databases">
        <title>Pervasive Adenine N6-methylation of Active Genes in Fungi.</title>
        <authorList>
            <consortium name="DOE Joint Genome Institute"/>
            <person name="Mondo S.J."/>
            <person name="Dannebaum R.O."/>
            <person name="Kuo R.C."/>
            <person name="Labutti K."/>
            <person name="Haridas S."/>
            <person name="Kuo A."/>
            <person name="Salamov A."/>
            <person name="Ahrendt S.R."/>
            <person name="Lipzen A."/>
            <person name="Sullivan W."/>
            <person name="Andreopoulos W.B."/>
            <person name="Clum A."/>
            <person name="Lindquist E."/>
            <person name="Daum C."/>
            <person name="Ramamoorthy G.K."/>
            <person name="Gryganskyi A."/>
            <person name="Culley D."/>
            <person name="Magnuson J.K."/>
            <person name="James T.Y."/>
            <person name="O'Malley M.A."/>
            <person name="Stajich J.E."/>
            <person name="Spatafora J.W."/>
            <person name="Visel A."/>
            <person name="Grigoriev I.V."/>
        </authorList>
    </citation>
    <scope>NUCLEOTIDE SEQUENCE [LARGE SCALE GENOMIC DNA]</scope>
    <source>
        <strain evidence="3 4">JEL800</strain>
    </source>
</reference>
<comment type="caution">
    <text evidence="3">The sequence shown here is derived from an EMBL/GenBank/DDBJ whole genome shotgun (WGS) entry which is preliminary data.</text>
</comment>
<sequence length="350" mass="40698">MVLLVLVIISGFIYMLRGHRKHLLRNPPLEWGYHAPYPFTWKDPFRKLFEVPDVEYWRIIKSWIIFCSFPMYPMLVSRSLLYFNCGLVLSDNTYSVLFLKELPYVKCGESEFMSLMKPSIVSFVCWCVIPPLVNAFFLVGFYKSRHTKEFYQAYWPLYKPYHADNIVWLSINLAFICLFHATTVVFKTTDDQMTAGSIVMLLEMAAVAWRRPWHEEFIAYLDLIQHGSILIFLMFARRITNDNIQEYDVLLSAIILVTIFALLFLMSWMLLHSIFPSFYLPKSLHRFNQIPTSELDIAESGSGSQKLRPQSTSQSPSPANFGANTFVAKENNKRVALRDRKDNILGTGSF</sequence>
<evidence type="ECO:0000313" key="4">
    <source>
        <dbReference type="Proteomes" id="UP000193642"/>
    </source>
</evidence>
<feature type="transmembrane region" description="Helical" evidence="2">
    <location>
        <begin position="120"/>
        <end position="142"/>
    </location>
</feature>
<protein>
    <submittedName>
        <fullName evidence="3">Uncharacterized protein</fullName>
    </submittedName>
</protein>
<dbReference type="EMBL" id="MCGO01000005">
    <property type="protein sequence ID" value="ORY51529.1"/>
    <property type="molecule type" value="Genomic_DNA"/>
</dbReference>
<proteinExistence type="predicted"/>
<feature type="compositionally biased region" description="Polar residues" evidence="1">
    <location>
        <begin position="301"/>
        <end position="318"/>
    </location>
</feature>
<keyword evidence="2" id="KW-0812">Transmembrane</keyword>